<dbReference type="PANTHER" id="PTHR31650:SF1">
    <property type="entry name" value="WAX ESTER SYNTHASE_DIACYLGLYCEROL ACYLTRANSFERASE 4-RELATED"/>
    <property type="match status" value="1"/>
</dbReference>
<evidence type="ECO:0000256" key="3">
    <source>
        <dbReference type="ARBA" id="ARBA00009587"/>
    </source>
</evidence>
<evidence type="ECO:0000256" key="4">
    <source>
        <dbReference type="ARBA" id="ARBA00013244"/>
    </source>
</evidence>
<keyword evidence="5 11" id="KW-0444">Lipid biosynthesis</keyword>
<keyword evidence="8 11" id="KW-0443">Lipid metabolism</keyword>
<comment type="caution">
    <text evidence="14">The sequence shown here is derived from an EMBL/GenBank/DDBJ whole genome shotgun (WGS) entry which is preliminary data.</text>
</comment>
<keyword evidence="7 11" id="KW-0319">Glycerol metabolism</keyword>
<reference evidence="14 15" key="1">
    <citation type="submission" date="2017-10" db="EMBL/GenBank/DDBJ databases">
        <title>Sequencing the genomes of 1000 actinobacteria strains.</title>
        <authorList>
            <person name="Klenk H.-P."/>
        </authorList>
    </citation>
    <scope>NUCLEOTIDE SEQUENCE [LARGE SCALE GENOMIC DNA]</scope>
    <source>
        <strain evidence="14 15">DSM 21838</strain>
    </source>
</reference>
<dbReference type="GO" id="GO:0019432">
    <property type="term" value="P:triglyceride biosynthetic process"/>
    <property type="evidence" value="ECO:0007669"/>
    <property type="project" value="UniProtKB-UniPathway"/>
</dbReference>
<dbReference type="InterPro" id="IPR045034">
    <property type="entry name" value="O-acyltransferase_WSD1-like"/>
</dbReference>
<protein>
    <recommendedName>
        <fullName evidence="4 11">Diacylglycerol O-acyltransferase</fullName>
        <ecNumber evidence="4 11">2.3.1.20</ecNumber>
    </recommendedName>
</protein>
<organism evidence="14 15">
    <name type="scientific">Georgenia soli</name>
    <dbReference type="NCBI Taxonomy" id="638953"/>
    <lineage>
        <taxon>Bacteria</taxon>
        <taxon>Bacillati</taxon>
        <taxon>Actinomycetota</taxon>
        <taxon>Actinomycetes</taxon>
        <taxon>Micrococcales</taxon>
        <taxon>Bogoriellaceae</taxon>
        <taxon>Georgenia</taxon>
    </lineage>
</organism>
<dbReference type="EMBL" id="PDJI01000004">
    <property type="protein sequence ID" value="PFG38264.1"/>
    <property type="molecule type" value="Genomic_DNA"/>
</dbReference>
<comment type="pathway">
    <text evidence="2">Lipid metabolism.</text>
</comment>
<evidence type="ECO:0000313" key="14">
    <source>
        <dbReference type="EMBL" id="PFG38264.1"/>
    </source>
</evidence>
<dbReference type="GO" id="GO:0051701">
    <property type="term" value="P:biological process involved in interaction with host"/>
    <property type="evidence" value="ECO:0007669"/>
    <property type="project" value="TreeGrafter"/>
</dbReference>
<proteinExistence type="inferred from homology"/>
<name>A0A2A9EH65_9MICO</name>
<evidence type="ECO:0000256" key="11">
    <source>
        <dbReference type="RuleBase" id="RU361241"/>
    </source>
</evidence>
<evidence type="ECO:0000256" key="1">
    <source>
        <dbReference type="ARBA" id="ARBA00004771"/>
    </source>
</evidence>
<dbReference type="GO" id="GO:0006071">
    <property type="term" value="P:glycerol metabolic process"/>
    <property type="evidence" value="ECO:0007669"/>
    <property type="project" value="UniProtKB-KW"/>
</dbReference>
<evidence type="ECO:0000313" key="15">
    <source>
        <dbReference type="Proteomes" id="UP000222106"/>
    </source>
</evidence>
<dbReference type="GO" id="GO:0004144">
    <property type="term" value="F:diacylglycerol O-acyltransferase activity"/>
    <property type="evidence" value="ECO:0007669"/>
    <property type="project" value="UniProtKB-EC"/>
</dbReference>
<evidence type="ECO:0000256" key="8">
    <source>
        <dbReference type="ARBA" id="ARBA00023098"/>
    </source>
</evidence>
<dbReference type="Pfam" id="PF06974">
    <property type="entry name" value="WS_DGAT_C"/>
    <property type="match status" value="1"/>
</dbReference>
<keyword evidence="9 11" id="KW-0012">Acyltransferase</keyword>
<dbReference type="Pfam" id="PF03007">
    <property type="entry name" value="WS_DGAT_cat"/>
    <property type="match status" value="1"/>
</dbReference>
<dbReference type="SUPFAM" id="SSF52777">
    <property type="entry name" value="CoA-dependent acyltransferases"/>
    <property type="match status" value="2"/>
</dbReference>
<evidence type="ECO:0000256" key="10">
    <source>
        <dbReference type="ARBA" id="ARBA00048109"/>
    </source>
</evidence>
<dbReference type="UniPathway" id="UPA00282"/>
<dbReference type="GO" id="GO:0071731">
    <property type="term" value="P:response to nitric oxide"/>
    <property type="evidence" value="ECO:0007669"/>
    <property type="project" value="TreeGrafter"/>
</dbReference>
<dbReference type="AlphaFoldDB" id="A0A2A9EH65"/>
<dbReference type="EC" id="2.3.1.20" evidence="4 11"/>
<comment type="catalytic activity">
    <reaction evidence="10 11">
        <text>an acyl-CoA + a 1,2-diacyl-sn-glycerol = a triacyl-sn-glycerol + CoA</text>
        <dbReference type="Rhea" id="RHEA:10868"/>
        <dbReference type="ChEBI" id="CHEBI:17815"/>
        <dbReference type="ChEBI" id="CHEBI:57287"/>
        <dbReference type="ChEBI" id="CHEBI:58342"/>
        <dbReference type="ChEBI" id="CHEBI:64615"/>
        <dbReference type="EC" id="2.3.1.20"/>
    </reaction>
</comment>
<sequence length="441" mass="47777">MLRLDARWPQDIGAIAILDGEGLLDADGRLRVEVLRKAIGARLHGAPRFRQLIHHPGRFQGGPVWVDAPVVDLDHHVRVLPLPPGSGEAQLLDAVEKLRARRLDPSRPQWEMWFLPGLPGRRVGLFVRWQHALADGRAAMSLLAAFLDPAPDTVVPPVAWAPAPTPTTAELLVDNVRRRVRRLAVVLKTLTRPRATARRVRGALPMVRETLAQQPGPETSLNRVVGPGRRFALLRTTLEQVHQIAAAHGATVNDVLLAVTAGGLRALLSARGEPVGSVPVYVPVSLRRGGQGGTEGNLISQMVVPLPLGIADPDSRLRRIAQETARRKSVARPSLGTLFRSRWISRPMLRAVNRQRVNVETGNVAGPARPVYLAGARLLEVFPVLNLIGSVGLGVGALSYAGAFEICVTADRDACPDLDVFVDGARAELDDLAARASQNRR</sequence>
<feature type="domain" description="O-acyltransferase WSD1 C-terminal" evidence="13">
    <location>
        <begin position="296"/>
        <end position="432"/>
    </location>
</feature>
<comment type="similarity">
    <text evidence="3 11">Belongs to the long-chain O-acyltransferase family.</text>
</comment>
<dbReference type="InterPro" id="IPR004255">
    <property type="entry name" value="O-acyltransferase_WSD1_N"/>
</dbReference>
<dbReference type="GO" id="GO:0005886">
    <property type="term" value="C:plasma membrane"/>
    <property type="evidence" value="ECO:0007669"/>
    <property type="project" value="TreeGrafter"/>
</dbReference>
<keyword evidence="15" id="KW-1185">Reference proteome</keyword>
<dbReference type="Gene3D" id="3.30.559.30">
    <property type="entry name" value="Nonribosomal peptide synthetase, condensation domain"/>
    <property type="match status" value="1"/>
</dbReference>
<dbReference type="NCBIfam" id="TIGR02946">
    <property type="entry name" value="acyl_WS_DGAT"/>
    <property type="match status" value="1"/>
</dbReference>
<evidence type="ECO:0000259" key="12">
    <source>
        <dbReference type="Pfam" id="PF03007"/>
    </source>
</evidence>
<dbReference type="Gene3D" id="3.30.559.10">
    <property type="entry name" value="Chloramphenicol acetyltransferase-like domain"/>
    <property type="match status" value="1"/>
</dbReference>
<feature type="domain" description="O-acyltransferase WSD1-like N-terminal" evidence="12">
    <location>
        <begin position="7"/>
        <end position="255"/>
    </location>
</feature>
<dbReference type="InterPro" id="IPR023213">
    <property type="entry name" value="CAT-like_dom_sf"/>
</dbReference>
<keyword evidence="6 11" id="KW-0808">Transferase</keyword>
<accession>A0A2A9EH65</accession>
<gene>
    <name evidence="14" type="ORF">ATJ97_0737</name>
</gene>
<evidence type="ECO:0000256" key="6">
    <source>
        <dbReference type="ARBA" id="ARBA00022679"/>
    </source>
</evidence>
<dbReference type="PANTHER" id="PTHR31650">
    <property type="entry name" value="O-ACYLTRANSFERASE (WSD1-LIKE) FAMILY PROTEIN"/>
    <property type="match status" value="1"/>
</dbReference>
<evidence type="ECO:0000259" key="13">
    <source>
        <dbReference type="Pfam" id="PF06974"/>
    </source>
</evidence>
<dbReference type="InterPro" id="IPR014292">
    <property type="entry name" value="Acyl_transf_WS/DGAT"/>
</dbReference>
<evidence type="ECO:0000256" key="9">
    <source>
        <dbReference type="ARBA" id="ARBA00023315"/>
    </source>
</evidence>
<comment type="pathway">
    <text evidence="1 11">Glycerolipid metabolism; triacylglycerol biosynthesis.</text>
</comment>
<evidence type="ECO:0000256" key="7">
    <source>
        <dbReference type="ARBA" id="ARBA00022798"/>
    </source>
</evidence>
<dbReference type="InterPro" id="IPR009721">
    <property type="entry name" value="O-acyltransferase_WSD1_C"/>
</dbReference>
<dbReference type="GO" id="GO:0001666">
    <property type="term" value="P:response to hypoxia"/>
    <property type="evidence" value="ECO:0007669"/>
    <property type="project" value="TreeGrafter"/>
</dbReference>
<evidence type="ECO:0000256" key="2">
    <source>
        <dbReference type="ARBA" id="ARBA00005189"/>
    </source>
</evidence>
<dbReference type="Proteomes" id="UP000222106">
    <property type="component" value="Unassembled WGS sequence"/>
</dbReference>
<evidence type="ECO:0000256" key="5">
    <source>
        <dbReference type="ARBA" id="ARBA00022516"/>
    </source>
</evidence>